<protein>
    <submittedName>
        <fullName evidence="3">Uncharacterized protein</fullName>
    </submittedName>
</protein>
<dbReference type="EMBL" id="CAJOBJ010069193">
    <property type="protein sequence ID" value="CAF4452732.1"/>
    <property type="molecule type" value="Genomic_DNA"/>
</dbReference>
<dbReference type="EMBL" id="CAJOBJ010069501">
    <property type="protein sequence ID" value="CAF4454055.1"/>
    <property type="molecule type" value="Genomic_DNA"/>
</dbReference>
<evidence type="ECO:0000256" key="1">
    <source>
        <dbReference type="SAM" id="MobiDB-lite"/>
    </source>
</evidence>
<dbReference type="EMBL" id="CAJOBH010040353">
    <property type="protein sequence ID" value="CAF4325371.1"/>
    <property type="molecule type" value="Genomic_DNA"/>
</dbReference>
<proteinExistence type="predicted"/>
<feature type="compositionally biased region" description="Polar residues" evidence="1">
    <location>
        <begin position="1"/>
        <end position="10"/>
    </location>
</feature>
<evidence type="ECO:0000313" key="6">
    <source>
        <dbReference type="Proteomes" id="UP000681967"/>
    </source>
</evidence>
<evidence type="ECO:0000313" key="2">
    <source>
        <dbReference type="EMBL" id="CAF4325371.1"/>
    </source>
</evidence>
<gene>
    <name evidence="2" type="ORF">BYL167_LOCUS28455</name>
    <name evidence="3" type="ORF">BYL167_LOCUS28509</name>
    <name evidence="4" type="ORF">GIL414_LOCUS32499</name>
    <name evidence="5" type="ORF">GIL414_LOCUS32558</name>
</gene>
<dbReference type="Proteomes" id="UP000681720">
    <property type="component" value="Unassembled WGS sequence"/>
</dbReference>
<feature type="region of interest" description="Disordered" evidence="1">
    <location>
        <begin position="1"/>
        <end position="25"/>
    </location>
</feature>
<dbReference type="Proteomes" id="UP000681967">
    <property type="component" value="Unassembled WGS sequence"/>
</dbReference>
<evidence type="ECO:0000313" key="5">
    <source>
        <dbReference type="EMBL" id="CAF4454055.1"/>
    </source>
</evidence>
<comment type="caution">
    <text evidence="3">The sequence shown here is derived from an EMBL/GenBank/DDBJ whole genome shotgun (WGS) entry which is preliminary data.</text>
</comment>
<dbReference type="EMBL" id="CAJOBH010040615">
    <property type="protein sequence ID" value="CAF4326759.1"/>
    <property type="molecule type" value="Genomic_DNA"/>
</dbReference>
<evidence type="ECO:0000313" key="4">
    <source>
        <dbReference type="EMBL" id="CAF4452732.1"/>
    </source>
</evidence>
<reference evidence="3" key="1">
    <citation type="submission" date="2021-02" db="EMBL/GenBank/DDBJ databases">
        <authorList>
            <person name="Nowell W R."/>
        </authorList>
    </citation>
    <scope>NUCLEOTIDE SEQUENCE</scope>
</reference>
<feature type="non-terminal residue" evidence="3">
    <location>
        <position position="69"/>
    </location>
</feature>
<name>A0A8S2UNU3_9BILA</name>
<feature type="non-terminal residue" evidence="3">
    <location>
        <position position="1"/>
    </location>
</feature>
<accession>A0A8S2UNU3</accession>
<sequence length="69" mass="7215">GDSASLSNSVAHLVDDRSNESTKALPGTGAISLCESLPTSNRLEVQAEVSDCKSFDIESITISEKSSKT</sequence>
<dbReference type="AlphaFoldDB" id="A0A8S2UNU3"/>
<evidence type="ECO:0000313" key="3">
    <source>
        <dbReference type="EMBL" id="CAF4326759.1"/>
    </source>
</evidence>
<organism evidence="3 6">
    <name type="scientific">Rotaria magnacalcarata</name>
    <dbReference type="NCBI Taxonomy" id="392030"/>
    <lineage>
        <taxon>Eukaryota</taxon>
        <taxon>Metazoa</taxon>
        <taxon>Spiralia</taxon>
        <taxon>Gnathifera</taxon>
        <taxon>Rotifera</taxon>
        <taxon>Eurotatoria</taxon>
        <taxon>Bdelloidea</taxon>
        <taxon>Philodinida</taxon>
        <taxon>Philodinidae</taxon>
        <taxon>Rotaria</taxon>
    </lineage>
</organism>